<dbReference type="AlphaFoldDB" id="A0A0E9WDM3"/>
<organism evidence="1">
    <name type="scientific">Anguilla anguilla</name>
    <name type="common">European freshwater eel</name>
    <name type="synonym">Muraena anguilla</name>
    <dbReference type="NCBI Taxonomy" id="7936"/>
    <lineage>
        <taxon>Eukaryota</taxon>
        <taxon>Metazoa</taxon>
        <taxon>Chordata</taxon>
        <taxon>Craniata</taxon>
        <taxon>Vertebrata</taxon>
        <taxon>Euteleostomi</taxon>
        <taxon>Actinopterygii</taxon>
        <taxon>Neopterygii</taxon>
        <taxon>Teleostei</taxon>
        <taxon>Anguilliformes</taxon>
        <taxon>Anguillidae</taxon>
        <taxon>Anguilla</taxon>
    </lineage>
</organism>
<sequence>MGINMELVHPAAITTSTLLGRIYITCWRISAGICFHSAIRAIVRLSTD</sequence>
<protein>
    <submittedName>
        <fullName evidence="1">Uncharacterized protein</fullName>
    </submittedName>
</protein>
<proteinExistence type="predicted"/>
<accession>A0A0E9WDM3</accession>
<dbReference type="EMBL" id="GBXM01020088">
    <property type="protein sequence ID" value="JAH88489.1"/>
    <property type="molecule type" value="Transcribed_RNA"/>
</dbReference>
<reference evidence="1" key="2">
    <citation type="journal article" date="2015" name="Fish Shellfish Immunol.">
        <title>Early steps in the European eel (Anguilla anguilla)-Vibrio vulnificus interaction in the gills: Role of the RtxA13 toxin.</title>
        <authorList>
            <person name="Callol A."/>
            <person name="Pajuelo D."/>
            <person name="Ebbesson L."/>
            <person name="Teles M."/>
            <person name="MacKenzie S."/>
            <person name="Amaro C."/>
        </authorList>
    </citation>
    <scope>NUCLEOTIDE SEQUENCE</scope>
</reference>
<evidence type="ECO:0000313" key="1">
    <source>
        <dbReference type="EMBL" id="JAH88489.1"/>
    </source>
</evidence>
<reference evidence="1" key="1">
    <citation type="submission" date="2014-11" db="EMBL/GenBank/DDBJ databases">
        <authorList>
            <person name="Amaro Gonzalez C."/>
        </authorList>
    </citation>
    <scope>NUCLEOTIDE SEQUENCE</scope>
</reference>
<name>A0A0E9WDM3_ANGAN</name>